<reference evidence="5" key="1">
    <citation type="submission" date="2018-08" db="EMBL/GenBank/DDBJ databases">
        <authorList>
            <person name="Cornetti L."/>
        </authorList>
    </citation>
    <scope>NUCLEOTIDE SEQUENCE</scope>
    <source>
        <strain evidence="5">CH-H-2</strain>
    </source>
</reference>
<evidence type="ECO:0000259" key="4">
    <source>
        <dbReference type="PROSITE" id="PS50222"/>
    </source>
</evidence>
<dbReference type="GO" id="GO:0072686">
    <property type="term" value="C:mitotic spindle"/>
    <property type="evidence" value="ECO:0007669"/>
    <property type="project" value="UniProtKB-ARBA"/>
</dbReference>
<keyword evidence="2" id="KW-0677">Repeat</keyword>
<feature type="domain" description="EF-hand" evidence="4">
    <location>
        <begin position="44"/>
        <end position="79"/>
    </location>
</feature>
<dbReference type="InterPro" id="IPR018247">
    <property type="entry name" value="EF_Hand_1_Ca_BS"/>
</dbReference>
<comment type="similarity">
    <text evidence="1">Belongs to the MEMO1 family.</text>
</comment>
<dbReference type="InterPro" id="IPR002048">
    <property type="entry name" value="EF_hand_dom"/>
</dbReference>
<dbReference type="NCBIfam" id="TIGR04336">
    <property type="entry name" value="AmmeMemoSam_B"/>
    <property type="match status" value="1"/>
</dbReference>
<dbReference type="EMBL" id="LR022906">
    <property type="protein sequence ID" value="SVE92525.1"/>
    <property type="molecule type" value="mRNA"/>
</dbReference>
<evidence type="ECO:0000256" key="1">
    <source>
        <dbReference type="ARBA" id="ARBA00006315"/>
    </source>
</evidence>
<proteinExistence type="evidence at transcript level"/>
<protein>
    <submittedName>
        <fullName evidence="5">EOG090X09ZA</fullName>
    </submittedName>
</protein>
<dbReference type="CDD" id="cd07361">
    <property type="entry name" value="MEMO_like"/>
    <property type="match status" value="1"/>
</dbReference>
<keyword evidence="3" id="KW-0106">Calcium</keyword>
<dbReference type="Gene3D" id="3.40.830.10">
    <property type="entry name" value="LigB-like"/>
    <property type="match status" value="1"/>
</dbReference>
<dbReference type="PANTHER" id="PTHR11060:SF0">
    <property type="entry name" value="PROTEIN MEMO1"/>
    <property type="match status" value="1"/>
</dbReference>
<evidence type="ECO:0000313" key="5">
    <source>
        <dbReference type="EMBL" id="SVE92525.1"/>
    </source>
</evidence>
<gene>
    <name evidence="5" type="primary">EOG090X09ZA</name>
</gene>
<organism evidence="5">
    <name type="scientific">Megafenestra aurita</name>
    <dbReference type="NCBI Taxonomy" id="2291010"/>
    <lineage>
        <taxon>Eukaryota</taxon>
        <taxon>Metazoa</taxon>
        <taxon>Ecdysozoa</taxon>
        <taxon>Arthropoda</taxon>
        <taxon>Crustacea</taxon>
        <taxon>Branchiopoda</taxon>
        <taxon>Diplostraca</taxon>
        <taxon>Cladocera</taxon>
        <taxon>Anomopoda</taxon>
        <taxon>Daphniidae</taxon>
        <taxon>Megafenestra</taxon>
    </lineage>
</organism>
<sequence length="451" mass="51006">MADQLTEEQIAEFKEAFSLFDKDGDGTITTKELGTVMRSLGQNPTEAELQDMINEVDADGNGTIDFPEFLTMMARKMKDTDSEEEIREAFRVFDKDGNGFISAAELRHVMTNLGEKLTDEEVDEMIREADIDGDGQVNYEALRPYKPSLQIRFCGIKMSVRKAAHAGSWYSDSAKELDRQLEGWLGAAHFSHGPARAIIAPHAGYRYCGSCAGFAYKQIDPTNVKRVFILGPSHHVRLSGCALSSVAKYHTPFYDLTIDTQVYKELHDTGCFEWMNVETDEDEHSIEMHLPYIAKVFENHRDFLIVPILVGSLSQEREAQYGRLLSKYLTDSSNCFVISSDFCHWGQRFRYTHYDKSCGEIYQSIQRLDQQGMSIIEMLDTAGFTEYLKKYGNTICGRHPIGVLLNMVDHFRQNVKGAKISLKFVDYAQSSQCRSFSDSSVSYASAALLIE</sequence>
<evidence type="ECO:0000256" key="2">
    <source>
        <dbReference type="ARBA" id="ARBA00022737"/>
    </source>
</evidence>
<feature type="domain" description="EF-hand" evidence="4">
    <location>
        <begin position="8"/>
        <end position="43"/>
    </location>
</feature>
<dbReference type="FunFam" id="1.10.238.10:FF:000527">
    <property type="entry name" value="Calmodulin-3"/>
    <property type="match status" value="1"/>
</dbReference>
<dbReference type="SMART" id="SM00054">
    <property type="entry name" value="EFh"/>
    <property type="match status" value="4"/>
</dbReference>
<dbReference type="Pfam" id="PF01875">
    <property type="entry name" value="Memo"/>
    <property type="match status" value="1"/>
</dbReference>
<evidence type="ECO:0000256" key="3">
    <source>
        <dbReference type="ARBA" id="ARBA00022837"/>
    </source>
</evidence>
<dbReference type="PROSITE" id="PS50222">
    <property type="entry name" value="EF_HAND_2"/>
    <property type="match status" value="4"/>
</dbReference>
<dbReference type="Gene3D" id="1.10.238.10">
    <property type="entry name" value="EF-hand"/>
    <property type="match status" value="2"/>
</dbReference>
<dbReference type="PANTHER" id="PTHR11060">
    <property type="entry name" value="PROTEIN MEMO1"/>
    <property type="match status" value="1"/>
</dbReference>
<dbReference type="GO" id="GO:0005509">
    <property type="term" value="F:calcium ion binding"/>
    <property type="evidence" value="ECO:0007669"/>
    <property type="project" value="InterPro"/>
</dbReference>
<dbReference type="PROSITE" id="PS00018">
    <property type="entry name" value="EF_HAND_1"/>
    <property type="match status" value="3"/>
</dbReference>
<feature type="domain" description="EF-hand" evidence="4">
    <location>
        <begin position="117"/>
        <end position="152"/>
    </location>
</feature>
<name>A0A4Y7NJP2_9CRUS</name>
<dbReference type="AlphaFoldDB" id="A0A4Y7NJP2"/>
<dbReference type="InterPro" id="IPR011992">
    <property type="entry name" value="EF-hand-dom_pair"/>
</dbReference>
<dbReference type="HAMAP" id="MF_00055">
    <property type="entry name" value="MEMO1"/>
    <property type="match status" value="1"/>
</dbReference>
<dbReference type="CDD" id="cd00051">
    <property type="entry name" value="EFh"/>
    <property type="match status" value="2"/>
</dbReference>
<accession>A0A4Y7NJP2</accession>
<feature type="domain" description="EF-hand" evidence="4">
    <location>
        <begin position="81"/>
        <end position="116"/>
    </location>
</feature>
<dbReference type="InterPro" id="IPR002737">
    <property type="entry name" value="MEMO1_fam"/>
</dbReference>
<dbReference type="SUPFAM" id="SSF47473">
    <property type="entry name" value="EF-hand"/>
    <property type="match status" value="1"/>
</dbReference>
<dbReference type="Pfam" id="PF13499">
    <property type="entry name" value="EF-hand_7"/>
    <property type="match status" value="2"/>
</dbReference>